<keyword evidence="8" id="KW-1185">Reference proteome</keyword>
<dbReference type="InterPro" id="IPR001851">
    <property type="entry name" value="ABC_transp_permease"/>
</dbReference>
<evidence type="ECO:0000313" key="8">
    <source>
        <dbReference type="Proteomes" id="UP000256388"/>
    </source>
</evidence>
<dbReference type="AlphaFoldDB" id="A0A347ZV31"/>
<dbReference type="GO" id="GO:0005886">
    <property type="term" value="C:plasma membrane"/>
    <property type="evidence" value="ECO:0007669"/>
    <property type="project" value="UniProtKB-SubCell"/>
</dbReference>
<accession>A0A347ZV31</accession>
<proteinExistence type="predicted"/>
<keyword evidence="3 6" id="KW-0812">Transmembrane</keyword>
<evidence type="ECO:0000256" key="4">
    <source>
        <dbReference type="ARBA" id="ARBA00022989"/>
    </source>
</evidence>
<feature type="transmembrane region" description="Helical" evidence="6">
    <location>
        <begin position="367"/>
        <end position="390"/>
    </location>
</feature>
<name>A0A347ZV31_9CHLR</name>
<evidence type="ECO:0000256" key="6">
    <source>
        <dbReference type="SAM" id="Phobius"/>
    </source>
</evidence>
<protein>
    <submittedName>
        <fullName evidence="7">Nucleoside ABC transporter membrane protein</fullName>
    </submittedName>
</protein>
<feature type="transmembrane region" description="Helical" evidence="6">
    <location>
        <begin position="243"/>
        <end position="263"/>
    </location>
</feature>
<feature type="transmembrane region" description="Helical" evidence="6">
    <location>
        <begin position="26"/>
        <end position="46"/>
    </location>
</feature>
<dbReference type="PANTHER" id="PTHR47089:SF1">
    <property type="entry name" value="GUANOSINE ABC TRANSPORTER PERMEASE PROTEIN NUPP"/>
    <property type="match status" value="1"/>
</dbReference>
<dbReference type="PANTHER" id="PTHR47089">
    <property type="entry name" value="ABC TRANSPORTER, PERMEASE PROTEIN"/>
    <property type="match status" value="1"/>
</dbReference>
<evidence type="ECO:0000256" key="5">
    <source>
        <dbReference type="ARBA" id="ARBA00023136"/>
    </source>
</evidence>
<keyword evidence="4 6" id="KW-1133">Transmembrane helix</keyword>
<dbReference type="RefSeq" id="WP_116223444.1">
    <property type="nucleotide sequence ID" value="NZ_AP018437.1"/>
</dbReference>
<reference evidence="7 8" key="1">
    <citation type="submission" date="2018-08" db="EMBL/GenBank/DDBJ databases">
        <title>Genomic Encyclopedia of Type Strains, Phase IV (KMG-IV): sequencing the most valuable type-strain genomes for metagenomic binning, comparative biology and taxonomic classification.</title>
        <authorList>
            <person name="Goeker M."/>
        </authorList>
    </citation>
    <scope>NUCLEOTIDE SEQUENCE [LARGE SCALE GENOMIC DNA]</scope>
    <source>
        <strain evidence="7 8">DSM 23923</strain>
    </source>
</reference>
<comment type="caution">
    <text evidence="7">The sequence shown here is derived from an EMBL/GenBank/DDBJ whole genome shotgun (WGS) entry which is preliminary data.</text>
</comment>
<comment type="subcellular location">
    <subcellularLocation>
        <location evidence="1">Cell membrane</location>
        <topology evidence="1">Multi-pass membrane protein</topology>
    </subcellularLocation>
</comment>
<dbReference type="OrthoDB" id="45037at2"/>
<dbReference type="CDD" id="cd06580">
    <property type="entry name" value="TM_PBP1_transp_TpRbsC_like"/>
    <property type="match status" value="1"/>
</dbReference>
<evidence type="ECO:0000313" key="7">
    <source>
        <dbReference type="EMBL" id="REG10252.1"/>
    </source>
</evidence>
<feature type="transmembrane region" description="Helical" evidence="6">
    <location>
        <begin position="158"/>
        <end position="181"/>
    </location>
</feature>
<keyword evidence="5 6" id="KW-0472">Membrane</keyword>
<evidence type="ECO:0000256" key="1">
    <source>
        <dbReference type="ARBA" id="ARBA00004651"/>
    </source>
</evidence>
<evidence type="ECO:0000256" key="3">
    <source>
        <dbReference type="ARBA" id="ARBA00022692"/>
    </source>
</evidence>
<sequence>MEKENKPQKKPNSFEIFLEEIQHSSWIVTFLAIMTGIILGGLLAAITSLEMYAAFKVSFWDGIKTGLQVAWSTYSALFTGSVGDFGKIKIALAGGDALEIRRAFFPFFESLVQSTPYIFGGLAVAVGFRAGLFNIGVEGQIFIGALTGTWAGYAITGLPAIIHVPLALLCGFLGGALWGFIPGLLKAKTGASEVINTIMMNYIAFRFSEYMLRGPMKDPTEYTPKTPVIADTAKLYHFFQDPIRFHLGFFIALAVAAFIYWLLFKTTWGFELRTVGANSNAARYAGMSNIMVTILAMALSGGLAGLAGANEVLGVNFRLVPAFSSGYGFDSIALALLGKNHPVGVVLSALLFGFLRSGARQMQLKAGIPIDIISILQALILAFIAAPAIIRTIYRLKESKIKEEEFTLSGWGG</sequence>
<dbReference type="Proteomes" id="UP000256388">
    <property type="component" value="Unassembled WGS sequence"/>
</dbReference>
<feature type="transmembrane region" description="Helical" evidence="6">
    <location>
        <begin position="117"/>
        <end position="137"/>
    </location>
</feature>
<feature type="transmembrane region" description="Helical" evidence="6">
    <location>
        <begin position="284"/>
        <end position="307"/>
    </location>
</feature>
<dbReference type="EMBL" id="QUMS01000001">
    <property type="protein sequence ID" value="REG10252.1"/>
    <property type="molecule type" value="Genomic_DNA"/>
</dbReference>
<organism evidence="7 8">
    <name type="scientific">Pelolinea submarina</name>
    <dbReference type="NCBI Taxonomy" id="913107"/>
    <lineage>
        <taxon>Bacteria</taxon>
        <taxon>Bacillati</taxon>
        <taxon>Chloroflexota</taxon>
        <taxon>Anaerolineae</taxon>
        <taxon>Anaerolineales</taxon>
        <taxon>Anaerolineaceae</taxon>
        <taxon>Pelolinea</taxon>
    </lineage>
</organism>
<keyword evidence="2" id="KW-1003">Cell membrane</keyword>
<dbReference type="GO" id="GO:0022857">
    <property type="term" value="F:transmembrane transporter activity"/>
    <property type="evidence" value="ECO:0007669"/>
    <property type="project" value="InterPro"/>
</dbReference>
<evidence type="ECO:0000256" key="2">
    <source>
        <dbReference type="ARBA" id="ARBA00022475"/>
    </source>
</evidence>
<gene>
    <name evidence="7" type="ORF">DFR64_0105</name>
</gene>
<dbReference type="Pfam" id="PF02653">
    <property type="entry name" value="BPD_transp_2"/>
    <property type="match status" value="1"/>
</dbReference>
<feature type="transmembrane region" description="Helical" evidence="6">
    <location>
        <begin position="327"/>
        <end position="355"/>
    </location>
</feature>